<evidence type="ECO:0000313" key="4">
    <source>
        <dbReference type="Proteomes" id="UP000214646"/>
    </source>
</evidence>
<proteinExistence type="predicted"/>
<dbReference type="NCBIfam" id="TIGR02532">
    <property type="entry name" value="IV_pilin_GFxxxE"/>
    <property type="match status" value="1"/>
</dbReference>
<comment type="caution">
    <text evidence="3">The sequence shown here is derived from an EMBL/GenBank/DDBJ whole genome shotgun (WGS) entry which is preliminary data.</text>
</comment>
<keyword evidence="4" id="KW-1185">Reference proteome</keyword>
<feature type="domain" description="DUF1559" evidence="2">
    <location>
        <begin position="45"/>
        <end position="311"/>
    </location>
</feature>
<evidence type="ECO:0000259" key="2">
    <source>
        <dbReference type="Pfam" id="PF07596"/>
    </source>
</evidence>
<dbReference type="SUPFAM" id="SSF54523">
    <property type="entry name" value="Pili subunits"/>
    <property type="match status" value="1"/>
</dbReference>
<gene>
    <name evidence="3" type="ORF">FRUB_08435</name>
</gene>
<keyword evidence="1" id="KW-0812">Transmembrane</keyword>
<protein>
    <recommendedName>
        <fullName evidence="2">DUF1559 domain-containing protein</fullName>
    </recommendedName>
</protein>
<feature type="transmembrane region" description="Helical" evidence="1">
    <location>
        <begin position="21"/>
        <end position="44"/>
    </location>
</feature>
<dbReference type="PANTHER" id="PTHR30093:SF2">
    <property type="entry name" value="TYPE II SECRETION SYSTEM PROTEIN H"/>
    <property type="match status" value="1"/>
</dbReference>
<dbReference type="PANTHER" id="PTHR30093">
    <property type="entry name" value="GENERAL SECRETION PATHWAY PROTEIN G"/>
    <property type="match status" value="1"/>
</dbReference>
<evidence type="ECO:0000256" key="1">
    <source>
        <dbReference type="SAM" id="Phobius"/>
    </source>
</evidence>
<dbReference type="InterPro" id="IPR045584">
    <property type="entry name" value="Pilin-like"/>
</dbReference>
<evidence type="ECO:0000313" key="3">
    <source>
        <dbReference type="EMBL" id="OWK35872.1"/>
    </source>
</evidence>
<dbReference type="InterPro" id="IPR027558">
    <property type="entry name" value="Pre_pil_HX9DG_C"/>
</dbReference>
<dbReference type="Pfam" id="PF07963">
    <property type="entry name" value="N_methyl"/>
    <property type="match status" value="1"/>
</dbReference>
<dbReference type="InterPro" id="IPR011453">
    <property type="entry name" value="DUF1559"/>
</dbReference>
<keyword evidence="1" id="KW-1133">Transmembrane helix</keyword>
<dbReference type="InterPro" id="IPR012902">
    <property type="entry name" value="N_methyl_site"/>
</dbReference>
<keyword evidence="1" id="KW-0472">Membrane</keyword>
<dbReference type="Pfam" id="PF07596">
    <property type="entry name" value="SBP_bac_10"/>
    <property type="match status" value="1"/>
</dbReference>
<dbReference type="Gene3D" id="3.30.700.10">
    <property type="entry name" value="Glycoprotein, Type 4 Pilin"/>
    <property type="match status" value="1"/>
</dbReference>
<accession>A0A225D2Z0</accession>
<organism evidence="3 4">
    <name type="scientific">Fimbriiglobus ruber</name>
    <dbReference type="NCBI Taxonomy" id="1908690"/>
    <lineage>
        <taxon>Bacteria</taxon>
        <taxon>Pseudomonadati</taxon>
        <taxon>Planctomycetota</taxon>
        <taxon>Planctomycetia</taxon>
        <taxon>Gemmatales</taxon>
        <taxon>Gemmataceae</taxon>
        <taxon>Fimbriiglobus</taxon>
    </lineage>
</organism>
<dbReference type="Proteomes" id="UP000214646">
    <property type="component" value="Unassembled WGS sequence"/>
</dbReference>
<sequence length="330" mass="35226">MMEMKLSLRSIRSQASVRPGFTLIELLVVIAIIAILIGLLLPAVQKVREAASRARCQNNLKQIGVAEHNFNSAIGGFTMMPYNPSFTWLTNKPYSQAHGWCVELLPYIEQQNLYNQYSLNVAWNSGTNATLVQTPINTYVCPSTATDANRPTTGNLGNGNGALDYVGFFNLDSSAWNQANVANYSAATQDGNTGSGFMGRGVNRRVEDITDGTSNTLLLAEDAGRNATWIMGKNAGQGADSTASPAGAWGNFSVGASFDYLHFWNPSTMLYGGPVAVNGDNAGDIYSFHTGGANILLGDGSVRFLSQSVDVNTVAALFTRSGGEVVSINQ</sequence>
<dbReference type="EMBL" id="NIDE01000017">
    <property type="protein sequence ID" value="OWK35872.1"/>
    <property type="molecule type" value="Genomic_DNA"/>
</dbReference>
<reference evidence="4" key="1">
    <citation type="submission" date="2017-06" db="EMBL/GenBank/DDBJ databases">
        <title>Genome analysis of Fimbriiglobus ruber SP5, the first member of the order Planctomycetales with confirmed chitinolytic capability.</title>
        <authorList>
            <person name="Ravin N.V."/>
            <person name="Rakitin A.L."/>
            <person name="Ivanova A.A."/>
            <person name="Beletsky A.V."/>
            <person name="Kulichevskaya I.S."/>
            <person name="Mardanov A.V."/>
            <person name="Dedysh S.N."/>
        </authorList>
    </citation>
    <scope>NUCLEOTIDE SEQUENCE [LARGE SCALE GENOMIC DNA]</scope>
    <source>
        <strain evidence="4">SP5</strain>
    </source>
</reference>
<dbReference type="NCBIfam" id="TIGR04294">
    <property type="entry name" value="pre_pil_HX9DG"/>
    <property type="match status" value="1"/>
</dbReference>
<dbReference type="AlphaFoldDB" id="A0A225D2Z0"/>
<name>A0A225D2Z0_9BACT</name>